<organism evidence="2 3">
    <name type="scientific">Oopsacas minuta</name>
    <dbReference type="NCBI Taxonomy" id="111878"/>
    <lineage>
        <taxon>Eukaryota</taxon>
        <taxon>Metazoa</taxon>
        <taxon>Porifera</taxon>
        <taxon>Hexactinellida</taxon>
        <taxon>Hexasterophora</taxon>
        <taxon>Lyssacinosida</taxon>
        <taxon>Leucopsacidae</taxon>
        <taxon>Oopsacas</taxon>
    </lineage>
</organism>
<evidence type="ECO:0000313" key="3">
    <source>
        <dbReference type="Proteomes" id="UP001165289"/>
    </source>
</evidence>
<evidence type="ECO:0000259" key="1">
    <source>
        <dbReference type="Pfam" id="PF14291"/>
    </source>
</evidence>
<protein>
    <submittedName>
        <fullName evidence="2">Zinc finger MYM-type protein 1-like</fullName>
    </submittedName>
</protein>
<dbReference type="Pfam" id="PF14291">
    <property type="entry name" value="DUF4371"/>
    <property type="match status" value="1"/>
</dbReference>
<keyword evidence="3" id="KW-1185">Reference proteome</keyword>
<feature type="domain" description="DUF4371" evidence="1">
    <location>
        <begin position="79"/>
        <end position="158"/>
    </location>
</feature>
<dbReference type="EMBL" id="JAKMXF010000077">
    <property type="protein sequence ID" value="KAI6658859.1"/>
    <property type="molecule type" value="Genomic_DNA"/>
</dbReference>
<accession>A0AAV7KCJ9</accession>
<sequence>MLYFANCVGFLEDQQLKQRFQQKDFVTGGNLATSAESTIVLCVIWQATVETQKVCVIHQIIDTVNKQRYPNFRNEKFIGDIRKHLMTVLDIITFCAKQDIPLRGDDESDQSLNKGNFFEILEILGKYDSNVTKRIESLPGNAKMLSPDIQNDLFTSLASVLLDYVKSEVEIASCYAILA</sequence>
<reference evidence="2 3" key="1">
    <citation type="journal article" date="2023" name="BMC Biol.">
        <title>The compact genome of the sponge Oopsacas minuta (Hexactinellida) is lacking key metazoan core genes.</title>
        <authorList>
            <person name="Santini S."/>
            <person name="Schenkelaars Q."/>
            <person name="Jourda C."/>
            <person name="Duchesne M."/>
            <person name="Belahbib H."/>
            <person name="Rocher C."/>
            <person name="Selva M."/>
            <person name="Riesgo A."/>
            <person name="Vervoort M."/>
            <person name="Leys S.P."/>
            <person name="Kodjabachian L."/>
            <person name="Le Bivic A."/>
            <person name="Borchiellini C."/>
            <person name="Claverie J.M."/>
            <person name="Renard E."/>
        </authorList>
    </citation>
    <scope>NUCLEOTIDE SEQUENCE [LARGE SCALE GENOMIC DNA]</scope>
    <source>
        <strain evidence="2">SPO-2</strain>
    </source>
</reference>
<proteinExistence type="predicted"/>
<dbReference type="PANTHER" id="PTHR45749:SF37">
    <property type="entry name" value="OS05G0311600 PROTEIN"/>
    <property type="match status" value="1"/>
</dbReference>
<dbReference type="InterPro" id="IPR025398">
    <property type="entry name" value="DUF4371"/>
</dbReference>
<dbReference type="Proteomes" id="UP001165289">
    <property type="component" value="Unassembled WGS sequence"/>
</dbReference>
<comment type="caution">
    <text evidence="2">The sequence shown here is derived from an EMBL/GenBank/DDBJ whole genome shotgun (WGS) entry which is preliminary data.</text>
</comment>
<dbReference type="PANTHER" id="PTHR45749">
    <property type="match status" value="1"/>
</dbReference>
<evidence type="ECO:0000313" key="2">
    <source>
        <dbReference type="EMBL" id="KAI6658859.1"/>
    </source>
</evidence>
<name>A0AAV7KCJ9_9METZ</name>
<dbReference type="AlphaFoldDB" id="A0AAV7KCJ9"/>
<gene>
    <name evidence="2" type="ORF">LOD99_15184</name>
</gene>